<dbReference type="InterPro" id="IPR041664">
    <property type="entry name" value="AAA_16"/>
</dbReference>
<protein>
    <submittedName>
        <fullName evidence="5">AAA family ATPase</fullName>
    </submittedName>
</protein>
<evidence type="ECO:0000256" key="2">
    <source>
        <dbReference type="ARBA" id="ARBA00022840"/>
    </source>
</evidence>
<dbReference type="CDD" id="cd06170">
    <property type="entry name" value="LuxR_C_like"/>
    <property type="match status" value="1"/>
</dbReference>
<proteinExistence type="predicted"/>
<dbReference type="SUPFAM" id="SSF46894">
    <property type="entry name" value="C-terminal effector domain of the bipartite response regulators"/>
    <property type="match status" value="1"/>
</dbReference>
<gene>
    <name evidence="5" type="ORF">N8I84_17880</name>
</gene>
<dbReference type="Proteomes" id="UP001061298">
    <property type="component" value="Chromosome"/>
</dbReference>
<dbReference type="Pfam" id="PF13191">
    <property type="entry name" value="AAA_16"/>
    <property type="match status" value="1"/>
</dbReference>
<name>A0ABY6E135_9ACTN</name>
<dbReference type="SUPFAM" id="SSF52540">
    <property type="entry name" value="P-loop containing nucleoside triphosphate hydrolases"/>
    <property type="match status" value="1"/>
</dbReference>
<dbReference type="InterPro" id="IPR036388">
    <property type="entry name" value="WH-like_DNA-bd_sf"/>
</dbReference>
<dbReference type="PANTHER" id="PTHR16305">
    <property type="entry name" value="TESTICULAR SOLUBLE ADENYLYL CYCLASE"/>
    <property type="match status" value="1"/>
</dbReference>
<dbReference type="SUPFAM" id="SSF48452">
    <property type="entry name" value="TPR-like"/>
    <property type="match status" value="1"/>
</dbReference>
<keyword evidence="2" id="KW-0067">ATP-binding</keyword>
<dbReference type="Gene3D" id="1.10.10.10">
    <property type="entry name" value="Winged helix-like DNA-binding domain superfamily/Winged helix DNA-binding domain"/>
    <property type="match status" value="1"/>
</dbReference>
<dbReference type="PRINTS" id="PR00038">
    <property type="entry name" value="HTHLUXR"/>
</dbReference>
<dbReference type="RefSeq" id="WP_263230471.1">
    <property type="nucleotide sequence ID" value="NZ_CP106793.1"/>
</dbReference>
<dbReference type="InterPro" id="IPR000792">
    <property type="entry name" value="Tscrpt_reg_LuxR_C"/>
</dbReference>
<dbReference type="Gene3D" id="3.40.50.300">
    <property type="entry name" value="P-loop containing nucleotide triphosphate hydrolases"/>
    <property type="match status" value="1"/>
</dbReference>
<reference evidence="5" key="1">
    <citation type="submission" date="2022-10" db="EMBL/GenBank/DDBJ databases">
        <authorList>
            <person name="Mo P."/>
        </authorList>
    </citation>
    <scope>NUCLEOTIDE SEQUENCE</scope>
    <source>
        <strain evidence="5">HUAS 13-4</strain>
    </source>
</reference>
<dbReference type="InterPro" id="IPR016032">
    <property type="entry name" value="Sig_transdc_resp-reg_C-effctor"/>
</dbReference>
<dbReference type="InterPro" id="IPR027417">
    <property type="entry name" value="P-loop_NTPase"/>
</dbReference>
<dbReference type="EMBL" id="CP106793">
    <property type="protein sequence ID" value="UXY20379.1"/>
    <property type="molecule type" value="Genomic_DNA"/>
</dbReference>
<feature type="domain" description="HTH luxR-type" evidence="4">
    <location>
        <begin position="860"/>
        <end position="925"/>
    </location>
</feature>
<evidence type="ECO:0000256" key="1">
    <source>
        <dbReference type="ARBA" id="ARBA00022741"/>
    </source>
</evidence>
<dbReference type="PROSITE" id="PS50043">
    <property type="entry name" value="HTH_LUXR_2"/>
    <property type="match status" value="1"/>
</dbReference>
<sequence length="944" mass="101344">MADKSRVDLGPVPFVLLGRQAECDALDRLLAAVRAGESRSLVVRGEAGVGKSAVLGHLVERASDCRVLSVTGVQSEMELAFAAVHQLCTPMLNLLNGLPKPQRSALDTAFGVRAGAAPDRFLVGLAVLNLLAAAAADRPVVCVIDDAQWLDRASAQVLAFVARRLSAESVACVFAVRDSCEGDELAGLPAMDITGLNDADAQTLLRSVVPGPLDEQVRDRIVSEAHGNPLALLELPRELPHAELAGGFGAPTTQTLSGRIEDSFRARLMRMPADTQQLLLLAAAEPLGDPALLWRAAARLEKSVTVEAALAAGDMIEFGDRVRFRHPLVRSAVYRAASPEDRRNVHRALAEATDVQAEPSRRAWHRAHATVDPDEQVAAELEQGAGRAQARGGIAAAAAFLERAATLTPDPRRRAERALAAAHAKNLAGAPDAALAMLAMAQAGPLDDLRLAHLELLRAQIAFTTNRGNLAPPMLLKAARQLEPLDTTLARETYLQALSAAMFALSLAEGGSLPEVAAATRAAPPAPGTPRAADLLLDALALHLTEDAGTAAPAMRRALAVFMSESISVGEELRWLLLAYIVAVGLWDDRACHELADRYVRLARDTGALALLPMALSTRIMVHVFEGELAEAASLHEEVRTIATATGIHLTYGGALAVAAWQGRQAEAEQLADAIASQAMSRGEGASLTVNHWVRAVLYNGLGRYEEARDAAQLAAADHPAPGAGAHWWPAELVEAAVRGGDGELATRGLEQLLRTTQASTTDWARGIEARSRALLSEGEEADRLYREAIARLRQTRMRVDLARSHLVYGEWLRRERRRLEARDQLRTAYELFTAMGLDGFSDRAARELLATGETARRRVVETTDQLTPQEMHVARLARTGLTNREIAGRLYVSPRTVEHHLRKVFAKLGITSRNQLNASLDRLPHQASAGPTGLLHPTPGTSH</sequence>
<dbReference type="SMART" id="SM00421">
    <property type="entry name" value="HTH_LUXR"/>
    <property type="match status" value="1"/>
</dbReference>
<evidence type="ECO:0000313" key="5">
    <source>
        <dbReference type="EMBL" id="UXY20379.1"/>
    </source>
</evidence>
<dbReference type="PANTHER" id="PTHR16305:SF35">
    <property type="entry name" value="TRANSCRIPTIONAL ACTIVATOR DOMAIN"/>
    <property type="match status" value="1"/>
</dbReference>
<organism evidence="5 6">
    <name type="scientific">Streptomyces cynarae</name>
    <dbReference type="NCBI Taxonomy" id="2981134"/>
    <lineage>
        <taxon>Bacteria</taxon>
        <taxon>Bacillati</taxon>
        <taxon>Actinomycetota</taxon>
        <taxon>Actinomycetes</taxon>
        <taxon>Kitasatosporales</taxon>
        <taxon>Streptomycetaceae</taxon>
        <taxon>Streptomyces</taxon>
    </lineage>
</organism>
<dbReference type="Pfam" id="PF00196">
    <property type="entry name" value="GerE"/>
    <property type="match status" value="1"/>
</dbReference>
<keyword evidence="6" id="KW-1185">Reference proteome</keyword>
<dbReference type="InterPro" id="IPR011990">
    <property type="entry name" value="TPR-like_helical_dom_sf"/>
</dbReference>
<evidence type="ECO:0000313" key="6">
    <source>
        <dbReference type="Proteomes" id="UP001061298"/>
    </source>
</evidence>
<keyword evidence="1" id="KW-0547">Nucleotide-binding</keyword>
<evidence type="ECO:0000259" key="4">
    <source>
        <dbReference type="PROSITE" id="PS50043"/>
    </source>
</evidence>
<feature type="region of interest" description="Disordered" evidence="3">
    <location>
        <begin position="925"/>
        <end position="944"/>
    </location>
</feature>
<accession>A0ABY6E135</accession>
<evidence type="ECO:0000256" key="3">
    <source>
        <dbReference type="SAM" id="MobiDB-lite"/>
    </source>
</evidence>